<dbReference type="GO" id="GO:0000287">
    <property type="term" value="F:magnesium ion binding"/>
    <property type="evidence" value="ECO:0007669"/>
    <property type="project" value="UniProtKB-UniRule"/>
</dbReference>
<evidence type="ECO:0000256" key="7">
    <source>
        <dbReference type="ARBA" id="ARBA00047334"/>
    </source>
</evidence>
<dbReference type="SUPFAM" id="SSF51391">
    <property type="entry name" value="Thiamin phosphate synthase"/>
    <property type="match status" value="1"/>
</dbReference>
<dbReference type="EC" id="2.5.1.3" evidence="10"/>
<dbReference type="AlphaFoldDB" id="A3U9P4"/>
<feature type="binding site" evidence="10">
    <location>
        <position position="168"/>
    </location>
    <ligand>
        <name>2-[(2R,5Z)-2-carboxy-4-methylthiazol-5(2H)-ylidene]ethyl phosphate</name>
        <dbReference type="ChEBI" id="CHEBI:62899"/>
    </ligand>
</feature>
<dbReference type="InterPro" id="IPR034291">
    <property type="entry name" value="TMP_synthase"/>
</dbReference>
<evidence type="ECO:0000256" key="12">
    <source>
        <dbReference type="RuleBase" id="RU004253"/>
    </source>
</evidence>
<dbReference type="EMBL" id="CP002046">
    <property type="protein sequence ID" value="EAP86530.1"/>
    <property type="molecule type" value="Genomic_DNA"/>
</dbReference>
<dbReference type="UniPathway" id="UPA00060">
    <property type="reaction ID" value="UER00141"/>
</dbReference>
<feature type="binding site" evidence="10">
    <location>
        <position position="70"/>
    </location>
    <ligand>
        <name>4-amino-2-methyl-5-(diphosphooxymethyl)pyrimidine</name>
        <dbReference type="ChEBI" id="CHEBI:57841"/>
    </ligand>
</feature>
<evidence type="ECO:0000256" key="4">
    <source>
        <dbReference type="ARBA" id="ARBA00022723"/>
    </source>
</evidence>
<dbReference type="InterPro" id="IPR013785">
    <property type="entry name" value="Aldolase_TIM"/>
</dbReference>
<proteinExistence type="inferred from homology"/>
<keyword evidence="15" id="KW-1185">Reference proteome</keyword>
<evidence type="ECO:0000313" key="15">
    <source>
        <dbReference type="Proteomes" id="UP000002297"/>
    </source>
</evidence>
<evidence type="ECO:0000313" key="14">
    <source>
        <dbReference type="EMBL" id="EAP86530.1"/>
    </source>
</evidence>
<dbReference type="OrthoDB" id="9812206at2"/>
<dbReference type="NCBIfam" id="TIGR00693">
    <property type="entry name" value="thiE"/>
    <property type="match status" value="1"/>
</dbReference>
<feature type="domain" description="Thiamine phosphate synthase/TenI" evidence="13">
    <location>
        <begin position="8"/>
        <end position="191"/>
    </location>
</feature>
<feature type="binding site" evidence="10">
    <location>
        <position position="109"/>
    </location>
    <ligand>
        <name>4-amino-2-methyl-5-(diphosphooxymethyl)pyrimidine</name>
        <dbReference type="ChEBI" id="CHEBI:57841"/>
    </ligand>
</feature>
<dbReference type="HAMAP" id="MF_00097">
    <property type="entry name" value="TMP_synthase"/>
    <property type="match status" value="1"/>
</dbReference>
<keyword evidence="3 10" id="KW-0808">Transferase</keyword>
<evidence type="ECO:0000259" key="13">
    <source>
        <dbReference type="Pfam" id="PF02581"/>
    </source>
</evidence>
<dbReference type="HOGENOM" id="CLU_018272_3_2_10"/>
<gene>
    <name evidence="10" type="primary">thiE</name>
    <name evidence="14" type="ordered locus">CA2559_10858</name>
</gene>
<evidence type="ECO:0000256" key="9">
    <source>
        <dbReference type="ARBA" id="ARBA00047883"/>
    </source>
</evidence>
<comment type="catalytic activity">
    <reaction evidence="8 10 11">
        <text>2-(2-carboxy-4-methylthiazol-5-yl)ethyl phosphate + 4-amino-2-methyl-5-(diphosphooxymethyl)pyrimidine + 2 H(+) = thiamine phosphate + CO2 + diphosphate</text>
        <dbReference type="Rhea" id="RHEA:47848"/>
        <dbReference type="ChEBI" id="CHEBI:15378"/>
        <dbReference type="ChEBI" id="CHEBI:16526"/>
        <dbReference type="ChEBI" id="CHEBI:33019"/>
        <dbReference type="ChEBI" id="CHEBI:37575"/>
        <dbReference type="ChEBI" id="CHEBI:57841"/>
        <dbReference type="ChEBI" id="CHEBI:62890"/>
        <dbReference type="EC" id="2.5.1.3"/>
    </reaction>
</comment>
<dbReference type="CDD" id="cd00564">
    <property type="entry name" value="TMP_TenI"/>
    <property type="match status" value="1"/>
</dbReference>
<dbReference type="eggNOG" id="COG0352">
    <property type="taxonomic scope" value="Bacteria"/>
</dbReference>
<sequence length="208" mass="22347">MNNATLSLMYVTDDSITNDIKFFEILEAALIGGASCIQLREKTCDTKTFYNRALQAKSLCEIYKVPLIINDRVDIALAVNADGVHLGQTDMPFKVARNLLGSTKIIGLSVSNVSQAIQAQTASEIDYIGVSPIFATQTKTRDLDAPLGIAGLIKICEVYKKPIVCIGGIHIYNATEIIKNGATGIAVVSAISKAENPEIATKTLKTKV</sequence>
<dbReference type="GO" id="GO:0009229">
    <property type="term" value="P:thiamine diphosphate biosynthetic process"/>
    <property type="evidence" value="ECO:0007669"/>
    <property type="project" value="UniProtKB-UniRule"/>
</dbReference>
<dbReference type="GO" id="GO:0009228">
    <property type="term" value="P:thiamine biosynthetic process"/>
    <property type="evidence" value="ECO:0007669"/>
    <property type="project" value="UniProtKB-KW"/>
</dbReference>
<dbReference type="RefSeq" id="WP_013187911.1">
    <property type="nucleotide sequence ID" value="NC_014230.1"/>
</dbReference>
<dbReference type="InterPro" id="IPR022998">
    <property type="entry name" value="ThiamineP_synth_TenI"/>
</dbReference>
<comment type="catalytic activity">
    <reaction evidence="7 10 11">
        <text>4-methyl-5-(2-phosphooxyethyl)-thiazole + 4-amino-2-methyl-5-(diphosphooxymethyl)pyrimidine + H(+) = thiamine phosphate + diphosphate</text>
        <dbReference type="Rhea" id="RHEA:22328"/>
        <dbReference type="ChEBI" id="CHEBI:15378"/>
        <dbReference type="ChEBI" id="CHEBI:33019"/>
        <dbReference type="ChEBI" id="CHEBI:37575"/>
        <dbReference type="ChEBI" id="CHEBI:57841"/>
        <dbReference type="ChEBI" id="CHEBI:58296"/>
        <dbReference type="EC" id="2.5.1.3"/>
    </reaction>
</comment>
<dbReference type="FunFam" id="3.20.20.70:FF:000096">
    <property type="entry name" value="Thiamine-phosphate synthase"/>
    <property type="match status" value="1"/>
</dbReference>
<feature type="binding site" evidence="10">
    <location>
        <position position="71"/>
    </location>
    <ligand>
        <name>Mg(2+)</name>
        <dbReference type="ChEBI" id="CHEBI:18420"/>
    </ligand>
</feature>
<comment type="catalytic activity">
    <reaction evidence="9 10 11">
        <text>2-[(2R,5Z)-2-carboxy-4-methylthiazol-5(2H)-ylidene]ethyl phosphate + 4-amino-2-methyl-5-(diphosphooxymethyl)pyrimidine + 2 H(+) = thiamine phosphate + CO2 + diphosphate</text>
        <dbReference type="Rhea" id="RHEA:47844"/>
        <dbReference type="ChEBI" id="CHEBI:15378"/>
        <dbReference type="ChEBI" id="CHEBI:16526"/>
        <dbReference type="ChEBI" id="CHEBI:33019"/>
        <dbReference type="ChEBI" id="CHEBI:37575"/>
        <dbReference type="ChEBI" id="CHEBI:57841"/>
        <dbReference type="ChEBI" id="CHEBI:62899"/>
        <dbReference type="EC" id="2.5.1.3"/>
    </reaction>
</comment>
<dbReference type="PANTHER" id="PTHR20857">
    <property type="entry name" value="THIAMINE-PHOSPHATE PYROPHOSPHORYLASE"/>
    <property type="match status" value="1"/>
</dbReference>
<evidence type="ECO:0000256" key="8">
    <source>
        <dbReference type="ARBA" id="ARBA00047851"/>
    </source>
</evidence>
<dbReference type="GeneID" id="89453903"/>
<accession>A3U9P4</accession>
<dbReference type="STRING" id="216432.CA2559_10858"/>
<dbReference type="InterPro" id="IPR036206">
    <property type="entry name" value="ThiamineP_synth_sf"/>
</dbReference>
<feature type="binding site" evidence="10">
    <location>
        <position position="139"/>
    </location>
    <ligand>
        <name>4-amino-2-methyl-5-(diphosphooxymethyl)pyrimidine</name>
        <dbReference type="ChEBI" id="CHEBI:57841"/>
    </ligand>
</feature>
<comment type="similarity">
    <text evidence="10 11">Belongs to the thiamine-phosphate synthase family.</text>
</comment>
<feature type="binding site" evidence="10">
    <location>
        <begin position="188"/>
        <end position="189"/>
    </location>
    <ligand>
        <name>2-[(2R,5Z)-2-carboxy-4-methylthiazol-5(2H)-ylidene]ethyl phosphate</name>
        <dbReference type="ChEBI" id="CHEBI:62899"/>
    </ligand>
</feature>
<feature type="binding site" evidence="10">
    <location>
        <position position="90"/>
    </location>
    <ligand>
        <name>Mg(2+)</name>
        <dbReference type="ChEBI" id="CHEBI:18420"/>
    </ligand>
</feature>
<keyword evidence="6 10" id="KW-0784">Thiamine biosynthesis</keyword>
<name>A3U9P4_CROAH</name>
<reference evidence="14 15" key="1">
    <citation type="journal article" date="2010" name="J. Bacteriol.">
        <title>The complete genome sequence of Croceibacter atlanticus HTCC2559T.</title>
        <authorList>
            <person name="Oh H.M."/>
            <person name="Kang I."/>
            <person name="Ferriera S."/>
            <person name="Giovannoni S.J."/>
            <person name="Cho J.C."/>
        </authorList>
    </citation>
    <scope>NUCLEOTIDE SEQUENCE [LARGE SCALE GENOMIC DNA]</scope>
    <source>
        <strain evidence="15">ATCC BAA-628 / HTCC2559 / KCTC 12090</strain>
    </source>
</reference>
<dbReference type="Gene3D" id="3.20.20.70">
    <property type="entry name" value="Aldolase class I"/>
    <property type="match status" value="1"/>
</dbReference>
<protein>
    <recommendedName>
        <fullName evidence="10">Thiamine-phosphate synthase</fullName>
        <shortName evidence="10">TP synthase</shortName>
        <shortName evidence="10">TPS</shortName>
        <ecNumber evidence="10">2.5.1.3</ecNumber>
    </recommendedName>
    <alternativeName>
        <fullName evidence="10">Thiamine-phosphate pyrophosphorylase</fullName>
        <shortName evidence="10">TMP pyrophosphorylase</shortName>
        <shortName evidence="10">TMP-PPase</shortName>
    </alternativeName>
</protein>
<dbReference type="Pfam" id="PF02581">
    <property type="entry name" value="TMP-TENI"/>
    <property type="match status" value="1"/>
</dbReference>
<evidence type="ECO:0000256" key="1">
    <source>
        <dbReference type="ARBA" id="ARBA00003814"/>
    </source>
</evidence>
<dbReference type="PANTHER" id="PTHR20857:SF23">
    <property type="entry name" value="THIAMINE BIOSYNTHETIC BIFUNCTIONAL ENZYME"/>
    <property type="match status" value="1"/>
</dbReference>
<dbReference type="GO" id="GO:0004789">
    <property type="term" value="F:thiamine-phosphate diphosphorylase activity"/>
    <property type="evidence" value="ECO:0007669"/>
    <property type="project" value="UniProtKB-UniRule"/>
</dbReference>
<evidence type="ECO:0000256" key="5">
    <source>
        <dbReference type="ARBA" id="ARBA00022842"/>
    </source>
</evidence>
<comment type="cofactor">
    <cofactor evidence="10">
        <name>Mg(2+)</name>
        <dbReference type="ChEBI" id="CHEBI:18420"/>
    </cofactor>
    <text evidence="10">Binds 1 Mg(2+) ion per subunit.</text>
</comment>
<evidence type="ECO:0000256" key="11">
    <source>
        <dbReference type="RuleBase" id="RU003826"/>
    </source>
</evidence>
<evidence type="ECO:0000256" key="2">
    <source>
        <dbReference type="ARBA" id="ARBA00005165"/>
    </source>
</evidence>
<organism evidence="14 15">
    <name type="scientific">Croceibacter atlanticus (strain ATCC BAA-628 / JCM 21780 / CIP 108009 / IAM 15332 / KCTC 12090 / HTCC2559)</name>
    <dbReference type="NCBI Taxonomy" id="216432"/>
    <lineage>
        <taxon>Bacteria</taxon>
        <taxon>Pseudomonadati</taxon>
        <taxon>Bacteroidota</taxon>
        <taxon>Flavobacteriia</taxon>
        <taxon>Flavobacteriales</taxon>
        <taxon>Flavobacteriaceae</taxon>
        <taxon>Croceibacter</taxon>
    </lineage>
</organism>
<dbReference type="KEGG" id="cat:CA2559_10858"/>
<evidence type="ECO:0000256" key="6">
    <source>
        <dbReference type="ARBA" id="ARBA00022977"/>
    </source>
</evidence>
<evidence type="ECO:0000256" key="10">
    <source>
        <dbReference type="HAMAP-Rule" id="MF_00097"/>
    </source>
</evidence>
<dbReference type="GO" id="GO:0005737">
    <property type="term" value="C:cytoplasm"/>
    <property type="evidence" value="ECO:0007669"/>
    <property type="project" value="TreeGrafter"/>
</dbReference>
<evidence type="ECO:0000256" key="3">
    <source>
        <dbReference type="ARBA" id="ARBA00022679"/>
    </source>
</evidence>
<comment type="function">
    <text evidence="1 10">Condenses 4-methyl-5-(beta-hydroxyethyl)thiazole monophosphate (THZ-P) and 2-methyl-4-amino-5-hydroxymethyl pyrimidine pyrophosphate (HMP-PP) to form thiamine monophosphate (TMP).</text>
</comment>
<feature type="binding site" evidence="10">
    <location>
        <begin position="38"/>
        <end position="42"/>
    </location>
    <ligand>
        <name>4-amino-2-methyl-5-(diphosphooxymethyl)pyrimidine</name>
        <dbReference type="ChEBI" id="CHEBI:57841"/>
    </ligand>
</feature>
<keyword evidence="4 10" id="KW-0479">Metal-binding</keyword>
<comment type="pathway">
    <text evidence="2 10 12">Cofactor biosynthesis; thiamine diphosphate biosynthesis; thiamine phosphate from 4-amino-2-methyl-5-diphosphomethylpyrimidine and 4-methyl-5-(2-phosphoethyl)-thiazole: step 1/1.</text>
</comment>
<feature type="binding site" evidence="10">
    <location>
        <begin position="136"/>
        <end position="138"/>
    </location>
    <ligand>
        <name>2-[(2R,5Z)-2-carboxy-4-methylthiazol-5(2H)-ylidene]ethyl phosphate</name>
        <dbReference type="ChEBI" id="CHEBI:62899"/>
    </ligand>
</feature>
<dbReference type="Proteomes" id="UP000002297">
    <property type="component" value="Chromosome"/>
</dbReference>
<keyword evidence="5 10" id="KW-0460">Magnesium</keyword>